<gene>
    <name evidence="2" type="ORF">LCGC14_2336840</name>
</gene>
<sequence>MASGSTLPPTGIAPATYPGMVAIVERNLHEFDSSPTPPATKHTWQTDDDGQQRIDHGRAHQPLGYGSYRSLKPGA</sequence>
<evidence type="ECO:0000313" key="2">
    <source>
        <dbReference type="EMBL" id="KKL47308.1"/>
    </source>
</evidence>
<feature type="region of interest" description="Disordered" evidence="1">
    <location>
        <begin position="30"/>
        <end position="75"/>
    </location>
</feature>
<dbReference type="AlphaFoldDB" id="A0A0F9CD76"/>
<evidence type="ECO:0000256" key="1">
    <source>
        <dbReference type="SAM" id="MobiDB-lite"/>
    </source>
</evidence>
<comment type="caution">
    <text evidence="2">The sequence shown here is derived from an EMBL/GenBank/DDBJ whole genome shotgun (WGS) entry which is preliminary data.</text>
</comment>
<protein>
    <submittedName>
        <fullName evidence="2">Uncharacterized protein</fullName>
    </submittedName>
</protein>
<organism evidence="2">
    <name type="scientific">marine sediment metagenome</name>
    <dbReference type="NCBI Taxonomy" id="412755"/>
    <lineage>
        <taxon>unclassified sequences</taxon>
        <taxon>metagenomes</taxon>
        <taxon>ecological metagenomes</taxon>
    </lineage>
</organism>
<accession>A0A0F9CD76</accession>
<proteinExistence type="predicted"/>
<reference evidence="2" key="1">
    <citation type="journal article" date="2015" name="Nature">
        <title>Complex archaea that bridge the gap between prokaryotes and eukaryotes.</title>
        <authorList>
            <person name="Spang A."/>
            <person name="Saw J.H."/>
            <person name="Jorgensen S.L."/>
            <person name="Zaremba-Niedzwiedzka K."/>
            <person name="Martijn J."/>
            <person name="Lind A.E."/>
            <person name="van Eijk R."/>
            <person name="Schleper C."/>
            <person name="Guy L."/>
            <person name="Ettema T.J."/>
        </authorList>
    </citation>
    <scope>NUCLEOTIDE SEQUENCE</scope>
</reference>
<dbReference type="EMBL" id="LAZR01033714">
    <property type="protein sequence ID" value="KKL47308.1"/>
    <property type="molecule type" value="Genomic_DNA"/>
</dbReference>
<name>A0A0F9CD76_9ZZZZ</name>